<accession>A0ABW9VG84</accession>
<evidence type="ECO:0000259" key="2">
    <source>
        <dbReference type="Pfam" id="PF11795"/>
    </source>
</evidence>
<sequence length="386" mass="42573">MKLPDEVRGWLAKRYASQHRQWLAAGDTAGWPLRIPLGLPTEAAALRQPSAVRDWSAQWRAWAGPGELAWTERHWKVLGLQRLPQTLLISDPAQAASLAGELDRWQRAAGRAPALRHRWPALAPLLPRLFDMLADFADADFQRLQTLLAWLIAQPASGLYPRQLPLAGMDSKWLEPRIGLVALMLSAILQLPADGVSAHALCGLKRPPATLRLRVLDPALRAHIGGLADISAPVETLADLQWRPATVIIVENLQTGLALQDLPGTVAFMGLGYAVDALASLPWLRQARCVYWGDIDTHGYAILHQARTLLPQLVSVMMDDVTLLRYASLWTTEASQASAEALPGLTADEQVVYTGLRSQRWGQMLRLEQERIAWNDAFQALSAAVN</sequence>
<comment type="caution">
    <text evidence="3">The sequence shown here is derived from an EMBL/GenBank/DDBJ whole genome shotgun (WGS) entry which is preliminary data.</text>
</comment>
<dbReference type="InterPro" id="IPR024534">
    <property type="entry name" value="JetD_C"/>
</dbReference>
<name>A0ABW9VG84_9BURK</name>
<proteinExistence type="predicted"/>
<dbReference type="EMBL" id="WWCO01000016">
    <property type="protein sequence ID" value="MYM36602.1"/>
    <property type="molecule type" value="Genomic_DNA"/>
</dbReference>
<dbReference type="Pfam" id="PF09983">
    <property type="entry name" value="JetD_C"/>
    <property type="match status" value="1"/>
</dbReference>
<feature type="domain" description="Wadjet protein JetD C-terminal" evidence="1">
    <location>
        <begin position="203"/>
        <end position="380"/>
    </location>
</feature>
<organism evidence="3 4">
    <name type="scientific">Duganella lactea</name>
    <dbReference type="NCBI Taxonomy" id="2692173"/>
    <lineage>
        <taxon>Bacteria</taxon>
        <taxon>Pseudomonadati</taxon>
        <taxon>Pseudomonadota</taxon>
        <taxon>Betaproteobacteria</taxon>
        <taxon>Burkholderiales</taxon>
        <taxon>Oxalobacteraceae</taxon>
        <taxon>Telluria group</taxon>
        <taxon>Duganella</taxon>
    </lineage>
</organism>
<dbReference type="Pfam" id="PF11795">
    <property type="entry name" value="DUF3322"/>
    <property type="match status" value="1"/>
</dbReference>
<dbReference type="InterPro" id="IPR024537">
    <property type="entry name" value="DUF3322"/>
</dbReference>
<dbReference type="Proteomes" id="UP000449678">
    <property type="component" value="Unassembled WGS sequence"/>
</dbReference>
<dbReference type="InterPro" id="IPR014544">
    <property type="entry name" value="UCP028408"/>
</dbReference>
<protein>
    <recommendedName>
        <fullName evidence="5">DUF3322 and DUF2220 domain-containing protein</fullName>
    </recommendedName>
</protein>
<dbReference type="PIRSF" id="PIRSF028408">
    <property type="entry name" value="UCP028408"/>
    <property type="match status" value="1"/>
</dbReference>
<keyword evidence="4" id="KW-1185">Reference proteome</keyword>
<evidence type="ECO:0000313" key="3">
    <source>
        <dbReference type="EMBL" id="MYM36602.1"/>
    </source>
</evidence>
<evidence type="ECO:0000313" key="4">
    <source>
        <dbReference type="Proteomes" id="UP000449678"/>
    </source>
</evidence>
<dbReference type="RefSeq" id="WP_160991958.1">
    <property type="nucleotide sequence ID" value="NZ_WWCO01000016.1"/>
</dbReference>
<feature type="domain" description="DUF3322" evidence="2">
    <location>
        <begin position="4"/>
        <end position="185"/>
    </location>
</feature>
<evidence type="ECO:0008006" key="5">
    <source>
        <dbReference type="Google" id="ProtNLM"/>
    </source>
</evidence>
<gene>
    <name evidence="3" type="ORF">GTP38_19925</name>
</gene>
<reference evidence="3 4" key="1">
    <citation type="submission" date="2019-12" db="EMBL/GenBank/DDBJ databases">
        <title>Novel species isolated from a subtropical stream in China.</title>
        <authorList>
            <person name="Lu H."/>
        </authorList>
    </citation>
    <scope>NUCLEOTIDE SEQUENCE [LARGE SCALE GENOMIC DNA]</scope>
    <source>
        <strain evidence="3 4">FT94W</strain>
    </source>
</reference>
<evidence type="ECO:0000259" key="1">
    <source>
        <dbReference type="Pfam" id="PF09983"/>
    </source>
</evidence>